<evidence type="ECO:0000313" key="3">
    <source>
        <dbReference type="Proteomes" id="UP000256708"/>
    </source>
</evidence>
<proteinExistence type="predicted"/>
<organism evidence="2 3">
    <name type="scientific">Pontibacter diazotrophicus</name>
    <dbReference type="NCBI Taxonomy" id="1400979"/>
    <lineage>
        <taxon>Bacteria</taxon>
        <taxon>Pseudomonadati</taxon>
        <taxon>Bacteroidota</taxon>
        <taxon>Cytophagia</taxon>
        <taxon>Cytophagales</taxon>
        <taxon>Hymenobacteraceae</taxon>
        <taxon>Pontibacter</taxon>
    </lineage>
</organism>
<sequence length="309" mass="34241">MRGGTPRTYSVDELTGFGFQDSTTFAPKTVQLEGKPQRLFVEIIGDSTFFYLQRDKAFFKTTKTVEQINKKDLLPYLQSLTSASAKWNSDLHLFRLKRNSLRYFAGNNAAGKTPTVLFVSGGLFTSFNRSTLSTEITLLNKGQSGPVAATSANISAGIFADLPIWPVNNLSLHAQGNYGKMRFNETRTFPDTRYDFKVDLDFARLSLMPQYTLSFSKLRLFAQAGPSVLCFLKTDSQALETITEGDNIWPALVKGVPVSKGFMFGLEAGAGIGFFYLPKHYFSLSISQANSFGKHFNISNQSVTVSTNL</sequence>
<comment type="caution">
    <text evidence="2">The sequence shown here is derived from an EMBL/GenBank/DDBJ whole genome shotgun (WGS) entry which is preliminary data.</text>
</comment>
<protein>
    <recommendedName>
        <fullName evidence="1">Outer membrane protein beta-barrel domain-containing protein</fullName>
    </recommendedName>
</protein>
<dbReference type="Proteomes" id="UP000256708">
    <property type="component" value="Unassembled WGS sequence"/>
</dbReference>
<name>A0A3D8LHS1_9BACT</name>
<feature type="domain" description="Outer membrane protein beta-barrel" evidence="1">
    <location>
        <begin position="122"/>
        <end position="286"/>
    </location>
</feature>
<dbReference type="Pfam" id="PF13568">
    <property type="entry name" value="OMP_b-brl_2"/>
    <property type="match status" value="1"/>
</dbReference>
<dbReference type="AlphaFoldDB" id="A0A3D8LHS1"/>
<dbReference type="InterPro" id="IPR025665">
    <property type="entry name" value="Beta-barrel_OMP_2"/>
</dbReference>
<dbReference type="EMBL" id="QRGR01000001">
    <property type="protein sequence ID" value="RDV16999.1"/>
    <property type="molecule type" value="Genomic_DNA"/>
</dbReference>
<reference evidence="3" key="1">
    <citation type="submission" date="2018-08" db="EMBL/GenBank/DDBJ databases">
        <authorList>
            <person name="Liu Z.-W."/>
            <person name="Du Z.-J."/>
        </authorList>
    </citation>
    <scope>NUCLEOTIDE SEQUENCE [LARGE SCALE GENOMIC DNA]</scope>
    <source>
        <strain evidence="3">H4X</strain>
    </source>
</reference>
<accession>A0A3D8LHS1</accession>
<evidence type="ECO:0000259" key="1">
    <source>
        <dbReference type="Pfam" id="PF13568"/>
    </source>
</evidence>
<gene>
    <name evidence="2" type="ORF">DXT99_00320</name>
</gene>
<keyword evidence="3" id="KW-1185">Reference proteome</keyword>
<evidence type="ECO:0000313" key="2">
    <source>
        <dbReference type="EMBL" id="RDV16999.1"/>
    </source>
</evidence>